<accession>A0A7C8M577</accession>
<evidence type="ECO:0000256" key="1">
    <source>
        <dbReference type="SAM" id="MobiDB-lite"/>
    </source>
</evidence>
<gene>
    <name evidence="2" type="ORF">BDV95DRAFT_610131</name>
</gene>
<dbReference type="Proteomes" id="UP000481861">
    <property type="component" value="Unassembled WGS sequence"/>
</dbReference>
<organism evidence="2 3">
    <name type="scientific">Massariosphaeria phaeospora</name>
    <dbReference type="NCBI Taxonomy" id="100035"/>
    <lineage>
        <taxon>Eukaryota</taxon>
        <taxon>Fungi</taxon>
        <taxon>Dikarya</taxon>
        <taxon>Ascomycota</taxon>
        <taxon>Pezizomycotina</taxon>
        <taxon>Dothideomycetes</taxon>
        <taxon>Pleosporomycetidae</taxon>
        <taxon>Pleosporales</taxon>
        <taxon>Pleosporales incertae sedis</taxon>
        <taxon>Massariosphaeria</taxon>
    </lineage>
</organism>
<keyword evidence="3" id="KW-1185">Reference proteome</keyword>
<feature type="region of interest" description="Disordered" evidence="1">
    <location>
        <begin position="77"/>
        <end position="118"/>
    </location>
</feature>
<protein>
    <recommendedName>
        <fullName evidence="4">Tafazzin</fullName>
    </recommendedName>
</protein>
<feature type="compositionally biased region" description="Basic and acidic residues" evidence="1">
    <location>
        <begin position="38"/>
        <end position="56"/>
    </location>
</feature>
<proteinExistence type="predicted"/>
<dbReference type="EMBL" id="JAADJZ010000020">
    <property type="protein sequence ID" value="KAF2868161.1"/>
    <property type="molecule type" value="Genomic_DNA"/>
</dbReference>
<feature type="region of interest" description="Disordered" evidence="1">
    <location>
        <begin position="1"/>
        <end position="59"/>
    </location>
</feature>
<reference evidence="2 3" key="1">
    <citation type="submission" date="2020-01" db="EMBL/GenBank/DDBJ databases">
        <authorList>
            <consortium name="DOE Joint Genome Institute"/>
            <person name="Haridas S."/>
            <person name="Albert R."/>
            <person name="Binder M."/>
            <person name="Bloem J."/>
            <person name="Labutti K."/>
            <person name="Salamov A."/>
            <person name="Andreopoulos B."/>
            <person name="Baker S.E."/>
            <person name="Barry K."/>
            <person name="Bills G."/>
            <person name="Bluhm B.H."/>
            <person name="Cannon C."/>
            <person name="Castanera R."/>
            <person name="Culley D.E."/>
            <person name="Daum C."/>
            <person name="Ezra D."/>
            <person name="Gonzalez J.B."/>
            <person name="Henrissat B."/>
            <person name="Kuo A."/>
            <person name="Liang C."/>
            <person name="Lipzen A."/>
            <person name="Lutzoni F."/>
            <person name="Magnuson J."/>
            <person name="Mondo S."/>
            <person name="Nolan M."/>
            <person name="Ohm R."/>
            <person name="Pangilinan J."/>
            <person name="Park H.-J.H."/>
            <person name="Ramirez L."/>
            <person name="Alfaro M."/>
            <person name="Sun H."/>
            <person name="Tritt A."/>
            <person name="Yoshinaga Y."/>
            <person name="Zwiers L.-H.L."/>
            <person name="Turgeon B.G."/>
            <person name="Goodwin S.B."/>
            <person name="Spatafora J.W."/>
            <person name="Crous P.W."/>
            <person name="Grigoriev I.V."/>
        </authorList>
    </citation>
    <scope>NUCLEOTIDE SEQUENCE [LARGE SCALE GENOMIC DNA]</scope>
    <source>
        <strain evidence="2 3">CBS 611.86</strain>
    </source>
</reference>
<comment type="caution">
    <text evidence="2">The sequence shown here is derived from an EMBL/GenBank/DDBJ whole genome shotgun (WGS) entry which is preliminary data.</text>
</comment>
<evidence type="ECO:0000313" key="2">
    <source>
        <dbReference type="EMBL" id="KAF2868161.1"/>
    </source>
</evidence>
<dbReference type="OrthoDB" id="193467at2759"/>
<sequence>MPKKHAPAYTHTKPTYVSRPGASSAASAEPPTVNERIQQLRREQTPRATVERRNEVTEVVTHRTVPPELRRILHMAEVDAPPPKPGTRNRLLGRRPPPGPAAPGSWLQSSRYAPAKRAQGETGPARFCALARANDAEFKRLPPSRSLVHHCLRTFALHWEELSEYEQHHLPALPIPLKEALLSYLSLYGHRRSLDFRSFKIMFHAATGSEDIRFLDLTNLLNDGFAVGDLKKCLARPFRDTDVVTGLGNVSLGASKSSGKTPVEVADSWDDEAEEPTVTVPLTLRVPTFPNLTRLSLAYPGASGSWADLLTLSSSLKKLTHLSLAYWPRPSMTPNAVTASMVSKHSAPISLGGSHFYSDLDDDWHEAANILRRLSLNTYSLTWLDLEGCTWHKALTVSDVGQGSTAARRGRLDDWVQPITAPGPDWNTAWRQIEYINLFQGWIPGNRPALQSMPAGVVAVQLMRWLRDNKDESDMKAKVSSIDTGYVVAQWVDREKEARSVGASVQRLRKAAAGKWCAVDHGWG</sequence>
<name>A0A7C8M577_9PLEO</name>
<evidence type="ECO:0008006" key="4">
    <source>
        <dbReference type="Google" id="ProtNLM"/>
    </source>
</evidence>
<dbReference type="AlphaFoldDB" id="A0A7C8M577"/>
<evidence type="ECO:0000313" key="3">
    <source>
        <dbReference type="Proteomes" id="UP000481861"/>
    </source>
</evidence>
<dbReference type="SUPFAM" id="SSF52047">
    <property type="entry name" value="RNI-like"/>
    <property type="match status" value="1"/>
</dbReference>